<dbReference type="OrthoDB" id="5417917at2759"/>
<evidence type="ECO:0000313" key="1">
    <source>
        <dbReference type="EMBL" id="KAJ5101579.1"/>
    </source>
</evidence>
<dbReference type="Proteomes" id="UP001141434">
    <property type="component" value="Unassembled WGS sequence"/>
</dbReference>
<reference evidence="1" key="2">
    <citation type="journal article" date="2023" name="IMA Fungus">
        <title>Comparative genomic study of the Penicillium genus elucidates a diverse pangenome and 15 lateral gene transfer events.</title>
        <authorList>
            <person name="Petersen C."/>
            <person name="Sorensen T."/>
            <person name="Nielsen M.R."/>
            <person name="Sondergaard T.E."/>
            <person name="Sorensen J.L."/>
            <person name="Fitzpatrick D.A."/>
            <person name="Frisvad J.C."/>
            <person name="Nielsen K.L."/>
        </authorList>
    </citation>
    <scope>NUCLEOTIDE SEQUENCE</scope>
    <source>
        <strain evidence="1">IBT 34128</strain>
    </source>
</reference>
<dbReference type="GeneID" id="81393551"/>
<evidence type="ECO:0000313" key="2">
    <source>
        <dbReference type="Proteomes" id="UP001141434"/>
    </source>
</evidence>
<name>A0A9W9KCR9_9EURO</name>
<proteinExistence type="predicted"/>
<dbReference type="EMBL" id="JAPMSZ010000005">
    <property type="protein sequence ID" value="KAJ5101579.1"/>
    <property type="molecule type" value="Genomic_DNA"/>
</dbReference>
<dbReference type="RefSeq" id="XP_056512410.1">
    <property type="nucleotide sequence ID" value="XM_056654383.1"/>
</dbReference>
<reference evidence="1" key="1">
    <citation type="submission" date="2022-11" db="EMBL/GenBank/DDBJ databases">
        <authorList>
            <person name="Petersen C."/>
        </authorList>
    </citation>
    <scope>NUCLEOTIDE SEQUENCE</scope>
    <source>
        <strain evidence="1">IBT 34128</strain>
    </source>
</reference>
<organism evidence="1 2">
    <name type="scientific">Penicillium alfredii</name>
    <dbReference type="NCBI Taxonomy" id="1506179"/>
    <lineage>
        <taxon>Eukaryota</taxon>
        <taxon>Fungi</taxon>
        <taxon>Dikarya</taxon>
        <taxon>Ascomycota</taxon>
        <taxon>Pezizomycotina</taxon>
        <taxon>Eurotiomycetes</taxon>
        <taxon>Eurotiomycetidae</taxon>
        <taxon>Eurotiales</taxon>
        <taxon>Aspergillaceae</taxon>
        <taxon>Penicillium</taxon>
    </lineage>
</organism>
<dbReference type="AlphaFoldDB" id="A0A9W9KCR9"/>
<comment type="caution">
    <text evidence="1">The sequence shown here is derived from an EMBL/GenBank/DDBJ whole genome shotgun (WGS) entry which is preliminary data.</text>
</comment>
<protein>
    <submittedName>
        <fullName evidence="1">Uncharacterized protein</fullName>
    </submittedName>
</protein>
<keyword evidence="2" id="KW-1185">Reference proteome</keyword>
<sequence>MAPISSFAPFMATEMTLNGKRAIQLVTQDFENKPKIINLIVQQELAGFTRFPAAYEYVDTPMEAIFDLHSPRQTLLRIVAAPGVSIHLENWPKMSTDALLEIHRIQDPDVLPPQATTILSDYYTPPPELNPPPFHLPPGVQAGSAQYPMDYFVMEQKSSGLLVISHPYSTFSLSLDYPSLSTSLTDAQDAKARFCYQVIPVPGQTWLQELTGNARPPTFTIVKTSNIKAILSGGPPQITAFQSAYKLSQYTIPYQIYEAPDIFSVPPQGADLVPFEQSSWKDVTTKTNFKTNVVPNIIDDQTYAMFRTNVVPNITADQTYAMFRGMLSFIPYVPEVLDIAEFALASATGKDFLGRRVTQEGMALLGLNVILDFLPMSLLAVLKVFKRKVTVILKLRKIVKAANVTVEERVILKEAEKLIRRGGKATKEQLEALSNIFKRMPNEYPPIELLLNANESGFLRADLQEGYQAYKARKLKAKEEPLSPEKWAKSNTTGQYSETLEALLGKDFRKTAAVRAASTSSERMFNILEIMKPMGYTEEQIAADLNFVLAQKTKLAKRLKPLLAELESTDEVVAFMARNQVSTGRLNNIKGVIGEIFALPMLQKILREDHPNSLLFTEVQMKRAGTNEAKQFADNIIANWKGNDIGLRVVSEVKAGKRGGAEATLQMFEWVENRLTDGDQLIIPTGSKYYNAHGVEFTLAKDIRANYGLRPSADEAKAGVGMVSGLAGAERIIIAAKGTSQLGLKSADQVAVMGKRLDLPLTASQIEYLSGQLIRELGMLKKY</sequence>
<accession>A0A9W9KCR9</accession>
<gene>
    <name evidence="1" type="ORF">NUU61_003801</name>
</gene>